<dbReference type="GO" id="GO:0016747">
    <property type="term" value="F:acyltransferase activity, transferring groups other than amino-acyl groups"/>
    <property type="evidence" value="ECO:0007669"/>
    <property type="project" value="InterPro"/>
</dbReference>
<dbReference type="PANTHER" id="PTHR43072:SF8">
    <property type="entry name" value="ACYLTRANSFERASE FABY-RELATED"/>
    <property type="match status" value="1"/>
</dbReference>
<organism evidence="2 3">
    <name type="scientific">Brachyspira hampsonii</name>
    <dbReference type="NCBI Taxonomy" id="1287055"/>
    <lineage>
        <taxon>Bacteria</taxon>
        <taxon>Pseudomonadati</taxon>
        <taxon>Spirochaetota</taxon>
        <taxon>Spirochaetia</taxon>
        <taxon>Brachyspirales</taxon>
        <taxon>Brachyspiraceae</taxon>
        <taxon>Brachyspira</taxon>
    </lineage>
</organism>
<dbReference type="AlphaFoldDB" id="A0A1E5NCY8"/>
<dbReference type="RefSeq" id="WP_069727311.1">
    <property type="nucleotide sequence ID" value="NZ_MDCO01000012.1"/>
</dbReference>
<protein>
    <submittedName>
        <fullName evidence="2">Phosphinothricin acetyltransferase</fullName>
    </submittedName>
</protein>
<name>A0A1E5NCY8_9SPIR</name>
<dbReference type="EMBL" id="MDCO01000012">
    <property type="protein sequence ID" value="OEJ14015.1"/>
    <property type="molecule type" value="Genomic_DNA"/>
</dbReference>
<dbReference type="PANTHER" id="PTHR43072">
    <property type="entry name" value="N-ACETYLTRANSFERASE"/>
    <property type="match status" value="1"/>
</dbReference>
<dbReference type="Pfam" id="PF13420">
    <property type="entry name" value="Acetyltransf_4"/>
    <property type="match status" value="1"/>
</dbReference>
<sequence>MKIRLANIEDASQILSIYSQYIDTNITFEYTLPTLEEFKNRIENIIEKYPYLVCEDNSNKIIGYCYANKFLERRAYNWSCELSIYLDKNNISRGIGKKLCSIIIEILKYQGIKNIYSKVTVPNIKSDKLHYSLGFNLIGNYNNIGYKNGKWHSVSIFEKELIFDYDNPKDIIPIKEINEEKIISFIENYK</sequence>
<comment type="caution">
    <text evidence="2">The sequence shown here is derived from an EMBL/GenBank/DDBJ whole genome shotgun (WGS) entry which is preliminary data.</text>
</comment>
<dbReference type="CDD" id="cd04301">
    <property type="entry name" value="NAT_SF"/>
    <property type="match status" value="1"/>
</dbReference>
<keyword evidence="2" id="KW-0808">Transferase</keyword>
<dbReference type="SUPFAM" id="SSF55729">
    <property type="entry name" value="Acyl-CoA N-acyltransferases (Nat)"/>
    <property type="match status" value="1"/>
</dbReference>
<evidence type="ECO:0000313" key="2">
    <source>
        <dbReference type="EMBL" id="OEJ14015.1"/>
    </source>
</evidence>
<reference evidence="2 3" key="1">
    <citation type="submission" date="2016-08" db="EMBL/GenBank/DDBJ databases">
        <title>Characterization and recognition of Brachyspira hampsonii sp. nov., a novel intestinal spirochete that is pathogenic to pigs.</title>
        <authorList>
            <person name="Mirajkar N."/>
            <person name="La T."/>
            <person name="Phillips N."/>
            <person name="Hampson D."/>
            <person name="Gebhart C."/>
        </authorList>
    </citation>
    <scope>NUCLEOTIDE SEQUENCE [LARGE SCALE GENOMIC DNA]</scope>
    <source>
        <strain evidence="2 3">P280/1</strain>
    </source>
</reference>
<proteinExistence type="predicted"/>
<gene>
    <name evidence="2" type="ORF">BFL38_04565</name>
</gene>
<feature type="domain" description="N-acetyltransferase" evidence="1">
    <location>
        <begin position="1"/>
        <end position="166"/>
    </location>
</feature>
<dbReference type="Gene3D" id="3.40.630.30">
    <property type="match status" value="1"/>
</dbReference>
<evidence type="ECO:0000313" key="3">
    <source>
        <dbReference type="Proteomes" id="UP000095247"/>
    </source>
</evidence>
<dbReference type="PROSITE" id="PS51186">
    <property type="entry name" value="GNAT"/>
    <property type="match status" value="1"/>
</dbReference>
<dbReference type="InterPro" id="IPR016181">
    <property type="entry name" value="Acyl_CoA_acyltransferase"/>
</dbReference>
<accession>A0A1E5NCY8</accession>
<dbReference type="Proteomes" id="UP000095247">
    <property type="component" value="Unassembled WGS sequence"/>
</dbReference>
<dbReference type="InterPro" id="IPR000182">
    <property type="entry name" value="GNAT_dom"/>
</dbReference>
<evidence type="ECO:0000259" key="1">
    <source>
        <dbReference type="PROSITE" id="PS51186"/>
    </source>
</evidence>